<dbReference type="Pfam" id="PF21959">
    <property type="entry name" value="DUF6923"/>
    <property type="match status" value="2"/>
</dbReference>
<dbReference type="InterPro" id="IPR054215">
    <property type="entry name" value="DUF6923"/>
</dbReference>
<accession>A0ABR0ECU9</accession>
<name>A0ABR0ECU9_ZASCE</name>
<evidence type="ECO:0000313" key="3">
    <source>
        <dbReference type="Proteomes" id="UP001305779"/>
    </source>
</evidence>
<feature type="domain" description="DUF6923" evidence="1">
    <location>
        <begin position="65"/>
        <end position="293"/>
    </location>
</feature>
<feature type="domain" description="DUF6923" evidence="1">
    <location>
        <begin position="319"/>
        <end position="402"/>
    </location>
</feature>
<sequence length="410" mass="43946">MLKRLAGLCRDTVGYNASHILCWINWPDDHSGDEQRRSSTTVGTIVILQPLATLACAGYGYLAQQATLITVDLGSGSSSSTTNVNITSGSLDSIGFNQADNYLYGVNRGVSPQAVYRIGAAGATQFVLNLPAGVDFYAGDVDSTGLFFVAAPANVNGFYFAQINLSPSSSFYGRIQYQAYGVNGPDSDVVDWVATPGQTGVLLSVQVYPGGDTYLQQFDTTAREWATLTYYGLSVTDVTNPSFSALYGASDGYIYATEGNGGAIWRFAYQDPYDYRLVSRGPVAVGADGARCGSSSLAIQPALPQFACGTSGYLIQFYTLYRVSLTNGTVTPFLTLNSSRLYNAIGFNSRDNYIYGTMNGPTNNLPANIVRIASNGTVQIVVPNINNYWLLGDVDANGQYWTALQVPHIS</sequence>
<keyword evidence="3" id="KW-1185">Reference proteome</keyword>
<reference evidence="2 3" key="1">
    <citation type="journal article" date="2023" name="G3 (Bethesda)">
        <title>A chromosome-level genome assembly of Zasmidium syzygii isolated from banana leaves.</title>
        <authorList>
            <person name="van Westerhoven A.C."/>
            <person name="Mehrabi R."/>
            <person name="Talebi R."/>
            <person name="Steentjes M.B.F."/>
            <person name="Corcolon B."/>
            <person name="Chong P.A."/>
            <person name="Kema G.H.J."/>
            <person name="Seidl M.F."/>
        </authorList>
    </citation>
    <scope>NUCLEOTIDE SEQUENCE [LARGE SCALE GENOMIC DNA]</scope>
    <source>
        <strain evidence="2 3">P124</strain>
    </source>
</reference>
<dbReference type="EMBL" id="JAXOVC010000007">
    <property type="protein sequence ID" value="KAK4499086.1"/>
    <property type="molecule type" value="Genomic_DNA"/>
</dbReference>
<gene>
    <name evidence="2" type="ORF">PRZ48_009598</name>
</gene>
<proteinExistence type="predicted"/>
<evidence type="ECO:0000313" key="2">
    <source>
        <dbReference type="EMBL" id="KAK4499086.1"/>
    </source>
</evidence>
<comment type="caution">
    <text evidence="2">The sequence shown here is derived from an EMBL/GenBank/DDBJ whole genome shotgun (WGS) entry which is preliminary data.</text>
</comment>
<evidence type="ECO:0000259" key="1">
    <source>
        <dbReference type="Pfam" id="PF21959"/>
    </source>
</evidence>
<organism evidence="2 3">
    <name type="scientific">Zasmidium cellare</name>
    <name type="common">Wine cellar mold</name>
    <name type="synonym">Racodium cellare</name>
    <dbReference type="NCBI Taxonomy" id="395010"/>
    <lineage>
        <taxon>Eukaryota</taxon>
        <taxon>Fungi</taxon>
        <taxon>Dikarya</taxon>
        <taxon>Ascomycota</taxon>
        <taxon>Pezizomycotina</taxon>
        <taxon>Dothideomycetes</taxon>
        <taxon>Dothideomycetidae</taxon>
        <taxon>Mycosphaerellales</taxon>
        <taxon>Mycosphaerellaceae</taxon>
        <taxon>Zasmidium</taxon>
    </lineage>
</organism>
<protein>
    <recommendedName>
        <fullName evidence="1">DUF6923 domain-containing protein</fullName>
    </recommendedName>
</protein>
<dbReference type="Proteomes" id="UP001305779">
    <property type="component" value="Unassembled WGS sequence"/>
</dbReference>